<dbReference type="STRING" id="5722.A2FUS5"/>
<dbReference type="Gene3D" id="3.80.10.10">
    <property type="entry name" value="Ribonuclease Inhibitor"/>
    <property type="match status" value="4"/>
</dbReference>
<feature type="compositionally biased region" description="Basic and acidic residues" evidence="2">
    <location>
        <begin position="697"/>
        <end position="715"/>
    </location>
</feature>
<feature type="region of interest" description="Disordered" evidence="2">
    <location>
        <begin position="660"/>
        <end position="732"/>
    </location>
</feature>
<dbReference type="AlphaFoldDB" id="A2FUS5"/>
<evidence type="ECO:0000256" key="1">
    <source>
        <dbReference type="SAM" id="Coils"/>
    </source>
</evidence>
<dbReference type="Pfam" id="PF13516">
    <property type="entry name" value="LRR_6"/>
    <property type="match status" value="4"/>
</dbReference>
<feature type="compositionally biased region" description="Basic residues" evidence="2">
    <location>
        <begin position="684"/>
        <end position="696"/>
    </location>
</feature>
<dbReference type="PANTHER" id="PTHR24114">
    <property type="entry name" value="LEUCINE RICH REPEAT FAMILY PROTEIN"/>
    <property type="match status" value="1"/>
</dbReference>
<dbReference type="Pfam" id="PF00560">
    <property type="entry name" value="LRR_1"/>
    <property type="match status" value="1"/>
</dbReference>
<proteinExistence type="predicted"/>
<evidence type="ECO:0000313" key="4">
    <source>
        <dbReference type="Proteomes" id="UP000001542"/>
    </source>
</evidence>
<dbReference type="SMART" id="SM00368">
    <property type="entry name" value="LRR_RI"/>
    <property type="match status" value="12"/>
</dbReference>
<dbReference type="InterPro" id="IPR001611">
    <property type="entry name" value="Leu-rich_rpt"/>
</dbReference>
<dbReference type="InterPro" id="IPR052394">
    <property type="entry name" value="LRR-containing"/>
</dbReference>
<reference evidence="3" key="1">
    <citation type="submission" date="2006-10" db="EMBL/GenBank/DDBJ databases">
        <authorList>
            <person name="Amadeo P."/>
            <person name="Zhao Q."/>
            <person name="Wortman J."/>
            <person name="Fraser-Liggett C."/>
            <person name="Carlton J."/>
        </authorList>
    </citation>
    <scope>NUCLEOTIDE SEQUENCE</scope>
    <source>
        <strain evidence="3">G3</strain>
    </source>
</reference>
<keyword evidence="4" id="KW-1185">Reference proteome</keyword>
<dbReference type="SMR" id="A2FUS5"/>
<dbReference type="PANTHER" id="PTHR24114:SF2">
    <property type="entry name" value="F-BOX DOMAIN-CONTAINING PROTEIN-RELATED"/>
    <property type="match status" value="1"/>
</dbReference>
<feature type="region of interest" description="Disordered" evidence="2">
    <location>
        <begin position="598"/>
        <end position="626"/>
    </location>
</feature>
<dbReference type="SUPFAM" id="SSF52047">
    <property type="entry name" value="RNI-like"/>
    <property type="match status" value="1"/>
</dbReference>
<keyword evidence="1" id="KW-0175">Coiled coil</keyword>
<dbReference type="KEGG" id="tva:4749032"/>
<protein>
    <submittedName>
        <fullName evidence="3">Leucine Rich Repeat family protein</fullName>
    </submittedName>
</protein>
<gene>
    <name evidence="3" type="ORF">TVAG_296710</name>
</gene>
<feature type="compositionally biased region" description="Basic and acidic residues" evidence="2">
    <location>
        <begin position="661"/>
        <end position="683"/>
    </location>
</feature>
<organism evidence="3 4">
    <name type="scientific">Trichomonas vaginalis (strain ATCC PRA-98 / G3)</name>
    <dbReference type="NCBI Taxonomy" id="412133"/>
    <lineage>
        <taxon>Eukaryota</taxon>
        <taxon>Metamonada</taxon>
        <taxon>Parabasalia</taxon>
        <taxon>Trichomonadida</taxon>
        <taxon>Trichomonadidae</taxon>
        <taxon>Trichomonas</taxon>
    </lineage>
</organism>
<reference evidence="3" key="2">
    <citation type="journal article" date="2007" name="Science">
        <title>Draft genome sequence of the sexually transmitted pathogen Trichomonas vaginalis.</title>
        <authorList>
            <person name="Carlton J.M."/>
            <person name="Hirt R.P."/>
            <person name="Silva J.C."/>
            <person name="Delcher A.L."/>
            <person name="Schatz M."/>
            <person name="Zhao Q."/>
            <person name="Wortman J.R."/>
            <person name="Bidwell S.L."/>
            <person name="Alsmark U.C.M."/>
            <person name="Besteiro S."/>
            <person name="Sicheritz-Ponten T."/>
            <person name="Noel C.J."/>
            <person name="Dacks J.B."/>
            <person name="Foster P.G."/>
            <person name="Simillion C."/>
            <person name="Van de Peer Y."/>
            <person name="Miranda-Saavedra D."/>
            <person name="Barton G.J."/>
            <person name="Westrop G.D."/>
            <person name="Mueller S."/>
            <person name="Dessi D."/>
            <person name="Fiori P.L."/>
            <person name="Ren Q."/>
            <person name="Paulsen I."/>
            <person name="Zhang H."/>
            <person name="Bastida-Corcuera F.D."/>
            <person name="Simoes-Barbosa A."/>
            <person name="Brown M.T."/>
            <person name="Hayes R.D."/>
            <person name="Mukherjee M."/>
            <person name="Okumura C.Y."/>
            <person name="Schneider R."/>
            <person name="Smith A.J."/>
            <person name="Vanacova S."/>
            <person name="Villalvazo M."/>
            <person name="Haas B.J."/>
            <person name="Pertea M."/>
            <person name="Feldblyum T.V."/>
            <person name="Utterback T.R."/>
            <person name="Shu C.L."/>
            <person name="Osoegawa K."/>
            <person name="de Jong P.J."/>
            <person name="Hrdy I."/>
            <person name="Horvathova L."/>
            <person name="Zubacova Z."/>
            <person name="Dolezal P."/>
            <person name="Malik S.B."/>
            <person name="Logsdon J.M. Jr."/>
            <person name="Henze K."/>
            <person name="Gupta A."/>
            <person name="Wang C.C."/>
            <person name="Dunne R.L."/>
            <person name="Upcroft J.A."/>
            <person name="Upcroft P."/>
            <person name="White O."/>
            <person name="Salzberg S.L."/>
            <person name="Tang P."/>
            <person name="Chiu C.-H."/>
            <person name="Lee Y.-S."/>
            <person name="Embley T.M."/>
            <person name="Coombs G.H."/>
            <person name="Mottram J.C."/>
            <person name="Tachezy J."/>
            <person name="Fraser-Liggett C.M."/>
            <person name="Johnson P.J."/>
        </authorList>
    </citation>
    <scope>NUCLEOTIDE SEQUENCE [LARGE SCALE GENOMIC DNA]</scope>
    <source>
        <strain evidence="3">G3</strain>
    </source>
</reference>
<feature type="coiled-coil region" evidence="1">
    <location>
        <begin position="506"/>
        <end position="565"/>
    </location>
</feature>
<dbReference type="InterPro" id="IPR032675">
    <property type="entry name" value="LRR_dom_sf"/>
</dbReference>
<dbReference type="EMBL" id="DS114042">
    <property type="protein sequence ID" value="EAX91339.1"/>
    <property type="molecule type" value="Genomic_DNA"/>
</dbReference>
<dbReference type="Proteomes" id="UP000001542">
    <property type="component" value="Unassembled WGS sequence"/>
</dbReference>
<name>A2FUS5_TRIV3</name>
<dbReference type="InParanoid" id="A2FUS5"/>
<dbReference type="OrthoDB" id="120976at2759"/>
<dbReference type="VEuPathDB" id="TrichDB:TVAG_296710"/>
<evidence type="ECO:0000256" key="2">
    <source>
        <dbReference type="SAM" id="MobiDB-lite"/>
    </source>
</evidence>
<dbReference type="OMA" id="GCIELAP"/>
<dbReference type="RefSeq" id="XP_001304269.1">
    <property type="nucleotide sequence ID" value="XM_001304268.1"/>
</dbReference>
<accession>A2FUS5</accession>
<evidence type="ECO:0000313" key="3">
    <source>
        <dbReference type="EMBL" id="EAX91339.1"/>
    </source>
</evidence>
<sequence>MNVKRFLSDSFRRNIDNKINTIIINHNIVKKQSLTDTKTSAREATFEIDSSAELTEDDACAIYKRKCSDLELIPNDSSQLRFVEQFLNSIRKKTLNFTGLGLGPLSSQYLMALLPFKRPFYFMDLSLNRLSDQGASYLAEYLSYDPLLIQLDLKSNNIGIDGCVQIFEGLMHNQHLTTLDLSAIDGIDRNRIGTPGCEALANLLLSNGVLCNLNIAMCGVTAEGCHHIGQALPNNTSLTHLDLSSNRFGSAGANSMFSQPGALGALESLVLSRNLIGDDAGPALVTQLSRAKSLRYLDLSRNNFTKGFLKYILQAYDNGCRVSNLSLAHNKLNESLEYLCHVLKTYSKIRILNLSGNKIGDNGIIKLMESLEQNTSLSILDLSQTECTSKGAAAISVVLANGVTPIQKLYLNNNKISDDGGVRLFEAIENNTTLVSISLKNNEMKDKTAATLIKILKTNTTIGDIDVTMNDFSYRSYVKVASLIEEHKKTLNSNIAGVAERHVDFLKGEEKRLMKFREDIKEQESIVEQTSVQKSLHLEELSNLKNSCEEQLKKMEGEYEAAREAHTKATDFRLETYNETNKLKMDLERVQSELRRDFENKASNRQRAEMKLKQAQDQRKEQEEAHKAKMDELNEMLNNNLKALNDFIKGTMAQKESILQAERDAEEAKKREEEEKLQEEKKAAKGKKSTKKKKTKTEKTGTDDKEKKPKKDRASSLRPQSATKTPRRAMLQ</sequence>
<dbReference type="VEuPathDB" id="TrichDB:TVAGG3_0927560"/>
<dbReference type="eggNOG" id="KOG4308">
    <property type="taxonomic scope" value="Eukaryota"/>
</dbReference>